<sequence>MPNLYEDMVAKIFSTLFKKEINSNDDISMESEPKWDSMKHIEIIMVLEEELGISFRPESIPALTSMSKIIDEIKKIKG</sequence>
<protein>
    <submittedName>
        <fullName evidence="1">Acyl carrier protein</fullName>
    </submittedName>
</protein>
<evidence type="ECO:0000313" key="2">
    <source>
        <dbReference type="Proteomes" id="UP000247673"/>
    </source>
</evidence>
<dbReference type="SUPFAM" id="SSF47336">
    <property type="entry name" value="ACP-like"/>
    <property type="match status" value="1"/>
</dbReference>
<dbReference type="OrthoDB" id="5326335at2"/>
<organism evidence="1 2">
    <name type="scientific">Gilliamella apis</name>
    <dbReference type="NCBI Taxonomy" id="1970738"/>
    <lineage>
        <taxon>Bacteria</taxon>
        <taxon>Pseudomonadati</taxon>
        <taxon>Pseudomonadota</taxon>
        <taxon>Gammaproteobacteria</taxon>
        <taxon>Orbales</taxon>
        <taxon>Orbaceae</taxon>
        <taxon>Gilliamella</taxon>
    </lineage>
</organism>
<keyword evidence="2" id="KW-1185">Reference proteome</keyword>
<gene>
    <name evidence="1" type="ORF">DKK78_04140</name>
</gene>
<dbReference type="Proteomes" id="UP000247673">
    <property type="component" value="Unassembled WGS sequence"/>
</dbReference>
<dbReference type="InterPro" id="IPR036736">
    <property type="entry name" value="ACP-like_sf"/>
</dbReference>
<dbReference type="Gene3D" id="1.10.1200.10">
    <property type="entry name" value="ACP-like"/>
    <property type="match status" value="1"/>
</dbReference>
<dbReference type="AlphaFoldDB" id="A0A2V4DTR3"/>
<dbReference type="RefSeq" id="WP_110447480.1">
    <property type="nucleotide sequence ID" value="NZ_CP132381.1"/>
</dbReference>
<name>A0A2V4DTR3_9GAMM</name>
<accession>A0A2V4DTR3</accession>
<comment type="caution">
    <text evidence="1">The sequence shown here is derived from an EMBL/GenBank/DDBJ whole genome shotgun (WGS) entry which is preliminary data.</text>
</comment>
<proteinExistence type="predicted"/>
<evidence type="ECO:0000313" key="1">
    <source>
        <dbReference type="EMBL" id="PXY91521.1"/>
    </source>
</evidence>
<reference evidence="1 2" key="1">
    <citation type="submission" date="2018-05" db="EMBL/GenBank/DDBJ databases">
        <title>Reference genomes for bee gut microbiota database.</title>
        <authorList>
            <person name="Ellegaard K.M."/>
        </authorList>
    </citation>
    <scope>NUCLEOTIDE SEQUENCE [LARGE SCALE GENOMIC DNA]</scope>
    <source>
        <strain evidence="1 2">ESL0172</strain>
    </source>
</reference>
<dbReference type="EMBL" id="QGLO01000004">
    <property type="protein sequence ID" value="PXY91521.1"/>
    <property type="molecule type" value="Genomic_DNA"/>
</dbReference>